<dbReference type="Proteomes" id="UP000326903">
    <property type="component" value="Unassembled WGS sequence"/>
</dbReference>
<evidence type="ECO:0000313" key="1">
    <source>
        <dbReference type="EMBL" id="KAA9035478.1"/>
    </source>
</evidence>
<sequence>MRTIVLEKAGAAVITFDLRDSFNWYDITVAIKGNSLFEKRYAGRVETCKPGKSDPFMGKQL</sequence>
<protein>
    <submittedName>
        <fullName evidence="1">Uncharacterized protein</fullName>
    </submittedName>
</protein>
<proteinExistence type="predicted"/>
<name>A0A5J5ICR5_9BACT</name>
<organism evidence="1 2">
    <name type="scientific">Ginsengibacter hankyongi</name>
    <dbReference type="NCBI Taxonomy" id="2607284"/>
    <lineage>
        <taxon>Bacteria</taxon>
        <taxon>Pseudomonadati</taxon>
        <taxon>Bacteroidota</taxon>
        <taxon>Chitinophagia</taxon>
        <taxon>Chitinophagales</taxon>
        <taxon>Chitinophagaceae</taxon>
        <taxon>Ginsengibacter</taxon>
    </lineage>
</organism>
<accession>A0A5J5ICR5</accession>
<dbReference type="RefSeq" id="WP_202552426.1">
    <property type="nucleotide sequence ID" value="NZ_VYQF01000012.1"/>
</dbReference>
<gene>
    <name evidence="1" type="ORF">FW778_21195</name>
</gene>
<evidence type="ECO:0000313" key="2">
    <source>
        <dbReference type="Proteomes" id="UP000326903"/>
    </source>
</evidence>
<keyword evidence="2" id="KW-1185">Reference proteome</keyword>
<dbReference type="EMBL" id="VYQF01000012">
    <property type="protein sequence ID" value="KAA9035478.1"/>
    <property type="molecule type" value="Genomic_DNA"/>
</dbReference>
<reference evidence="1 2" key="1">
    <citation type="submission" date="2019-09" db="EMBL/GenBank/DDBJ databases">
        <title>Draft genome sequence of Ginsengibacter sp. BR5-29.</title>
        <authorList>
            <person name="Im W.-T."/>
        </authorList>
    </citation>
    <scope>NUCLEOTIDE SEQUENCE [LARGE SCALE GENOMIC DNA]</scope>
    <source>
        <strain evidence="1 2">BR5-29</strain>
    </source>
</reference>
<comment type="caution">
    <text evidence="1">The sequence shown here is derived from an EMBL/GenBank/DDBJ whole genome shotgun (WGS) entry which is preliminary data.</text>
</comment>
<dbReference type="AlphaFoldDB" id="A0A5J5ICR5"/>